<name>A0AAV4T6Y0_CAEEX</name>
<organism evidence="1 2">
    <name type="scientific">Caerostris extrusa</name>
    <name type="common">Bark spider</name>
    <name type="synonym">Caerostris bankana</name>
    <dbReference type="NCBI Taxonomy" id="172846"/>
    <lineage>
        <taxon>Eukaryota</taxon>
        <taxon>Metazoa</taxon>
        <taxon>Ecdysozoa</taxon>
        <taxon>Arthropoda</taxon>
        <taxon>Chelicerata</taxon>
        <taxon>Arachnida</taxon>
        <taxon>Araneae</taxon>
        <taxon>Araneomorphae</taxon>
        <taxon>Entelegynae</taxon>
        <taxon>Araneoidea</taxon>
        <taxon>Araneidae</taxon>
        <taxon>Caerostris</taxon>
    </lineage>
</organism>
<dbReference type="AlphaFoldDB" id="A0AAV4T6Y0"/>
<accession>A0AAV4T6Y0</accession>
<comment type="caution">
    <text evidence="1">The sequence shown here is derived from an EMBL/GenBank/DDBJ whole genome shotgun (WGS) entry which is preliminary data.</text>
</comment>
<protein>
    <submittedName>
        <fullName evidence="1">Uncharacterized protein</fullName>
    </submittedName>
</protein>
<keyword evidence="2" id="KW-1185">Reference proteome</keyword>
<gene>
    <name evidence="1" type="ORF">CEXT_417001</name>
</gene>
<sequence length="66" mass="7857">MRISRQRFLERVKSRRLRLHTGNDADSQPLLWTVSLYCLDVHEDVGQQSQIPQNFDFQPKISSWMP</sequence>
<dbReference type="EMBL" id="BPLR01010772">
    <property type="protein sequence ID" value="GIY41890.1"/>
    <property type="molecule type" value="Genomic_DNA"/>
</dbReference>
<dbReference type="Proteomes" id="UP001054945">
    <property type="component" value="Unassembled WGS sequence"/>
</dbReference>
<evidence type="ECO:0000313" key="1">
    <source>
        <dbReference type="EMBL" id="GIY41890.1"/>
    </source>
</evidence>
<evidence type="ECO:0000313" key="2">
    <source>
        <dbReference type="Proteomes" id="UP001054945"/>
    </source>
</evidence>
<reference evidence="1 2" key="1">
    <citation type="submission" date="2021-06" db="EMBL/GenBank/DDBJ databases">
        <title>Caerostris extrusa draft genome.</title>
        <authorList>
            <person name="Kono N."/>
            <person name="Arakawa K."/>
        </authorList>
    </citation>
    <scope>NUCLEOTIDE SEQUENCE [LARGE SCALE GENOMIC DNA]</scope>
</reference>
<proteinExistence type="predicted"/>